<feature type="active site" description="Acyl-ester intermediate" evidence="18">
    <location>
        <position position="187"/>
    </location>
</feature>
<reference evidence="22" key="1">
    <citation type="submission" date="2022-11" db="UniProtKB">
        <authorList>
            <consortium name="WormBaseParasite"/>
        </authorList>
    </citation>
    <scope>IDENTIFICATION</scope>
</reference>
<name>A0A915PIN3_9BILA</name>
<evidence type="ECO:0000256" key="13">
    <source>
        <dbReference type="ARBA" id="ARBA00051346"/>
    </source>
</evidence>
<comment type="catalytic activity">
    <reaction evidence="12">
        <text>N-(15Z-tetracosenoyl)-ethanolamine + H2O = (15Z)-tetracosenoate + ethanolamine</text>
        <dbReference type="Rhea" id="RHEA:63144"/>
        <dbReference type="ChEBI" id="CHEBI:15377"/>
        <dbReference type="ChEBI" id="CHEBI:32392"/>
        <dbReference type="ChEBI" id="CHEBI:57603"/>
        <dbReference type="ChEBI" id="CHEBI:146187"/>
    </reaction>
    <physiologicalReaction direction="left-to-right" evidence="12">
        <dbReference type="Rhea" id="RHEA:63145"/>
    </physiologicalReaction>
</comment>
<comment type="catalytic activity">
    <reaction evidence="8">
        <text>(9Z)-octadecenoate + glycine = N-(9Z-octadecenoyl)glycine + H2O</text>
        <dbReference type="Rhea" id="RHEA:51316"/>
        <dbReference type="ChEBI" id="CHEBI:15377"/>
        <dbReference type="ChEBI" id="CHEBI:30823"/>
        <dbReference type="ChEBI" id="CHEBI:57305"/>
        <dbReference type="ChEBI" id="CHEBI:133992"/>
    </reaction>
    <physiologicalReaction direction="right-to-left" evidence="8">
        <dbReference type="Rhea" id="RHEA:51318"/>
    </physiologicalReaction>
</comment>
<dbReference type="PANTHER" id="PTHR45847:SF11">
    <property type="entry name" value="AMIDASE DOMAIN-CONTAINING PROTEIN"/>
    <property type="match status" value="1"/>
</dbReference>
<dbReference type="FunFam" id="3.90.1300.10:FF:000001">
    <property type="entry name" value="Fatty-acid amide hydrolase 1"/>
    <property type="match status" value="1"/>
</dbReference>
<feature type="domain" description="Amidase" evidence="20">
    <location>
        <begin position="54"/>
        <end position="506"/>
    </location>
</feature>
<dbReference type="Pfam" id="PF01425">
    <property type="entry name" value="Amidase"/>
    <property type="match status" value="1"/>
</dbReference>
<organism evidence="21 22">
    <name type="scientific">Setaria digitata</name>
    <dbReference type="NCBI Taxonomy" id="48799"/>
    <lineage>
        <taxon>Eukaryota</taxon>
        <taxon>Metazoa</taxon>
        <taxon>Ecdysozoa</taxon>
        <taxon>Nematoda</taxon>
        <taxon>Chromadorea</taxon>
        <taxon>Rhabditida</taxon>
        <taxon>Spirurina</taxon>
        <taxon>Spiruromorpha</taxon>
        <taxon>Filarioidea</taxon>
        <taxon>Setariidae</taxon>
        <taxon>Setaria</taxon>
    </lineage>
</organism>
<feature type="binding site" evidence="19">
    <location>
        <begin position="184"/>
        <end position="187"/>
    </location>
    <ligand>
        <name>substrate</name>
    </ligand>
</feature>
<dbReference type="Gene3D" id="3.90.1300.10">
    <property type="entry name" value="Amidase signature (AS) domain"/>
    <property type="match status" value="1"/>
</dbReference>
<evidence type="ECO:0000256" key="10">
    <source>
        <dbReference type="ARBA" id="ARBA00048606"/>
    </source>
</evidence>
<protein>
    <recommendedName>
        <fullName evidence="3">fatty acid amide hydrolase</fullName>
        <ecNumber evidence="3">3.5.1.99</ecNumber>
    </recommendedName>
    <alternativeName>
        <fullName evidence="17">Anandamide amidohydrolase 1</fullName>
    </alternativeName>
</protein>
<evidence type="ECO:0000256" key="4">
    <source>
        <dbReference type="ARBA" id="ARBA00022553"/>
    </source>
</evidence>
<keyword evidence="7" id="KW-0443">Lipid metabolism</keyword>
<comment type="catalytic activity">
    <reaction evidence="11">
        <text>N-(5Z,8Z,11Z,14Z-eicosatetraenoyl)-L-serine + H2O = (5Z,8Z,11Z,14Z)-eicosatetraenoate + L-serine</text>
        <dbReference type="Rhea" id="RHEA:64116"/>
        <dbReference type="ChEBI" id="CHEBI:15377"/>
        <dbReference type="ChEBI" id="CHEBI:32395"/>
        <dbReference type="ChEBI" id="CHEBI:33384"/>
        <dbReference type="ChEBI" id="CHEBI:149697"/>
    </reaction>
    <physiologicalReaction direction="left-to-right" evidence="11">
        <dbReference type="Rhea" id="RHEA:64117"/>
    </physiologicalReaction>
</comment>
<dbReference type="PROSITE" id="PS00571">
    <property type="entry name" value="AMIDASES"/>
    <property type="match status" value="1"/>
</dbReference>
<dbReference type="PIRSF" id="PIRSF001221">
    <property type="entry name" value="Amidase_fungi"/>
    <property type="match status" value="1"/>
</dbReference>
<evidence type="ECO:0000256" key="16">
    <source>
        <dbReference type="ARBA" id="ARBA00052709"/>
    </source>
</evidence>
<evidence type="ECO:0000256" key="5">
    <source>
        <dbReference type="ARBA" id="ARBA00022801"/>
    </source>
</evidence>
<dbReference type="InterPro" id="IPR023631">
    <property type="entry name" value="Amidase_dom"/>
</dbReference>
<comment type="catalytic activity">
    <reaction evidence="1">
        <text>(9Z)-octadecenamide + H2O = (9Z)-octadecenoate + NH4(+)</text>
        <dbReference type="Rhea" id="RHEA:26506"/>
        <dbReference type="ChEBI" id="CHEBI:15377"/>
        <dbReference type="ChEBI" id="CHEBI:28938"/>
        <dbReference type="ChEBI" id="CHEBI:30823"/>
        <dbReference type="ChEBI" id="CHEBI:116314"/>
        <dbReference type="EC" id="3.5.1.99"/>
    </reaction>
    <physiologicalReaction direction="left-to-right" evidence="1">
        <dbReference type="Rhea" id="RHEA:26507"/>
    </physiologicalReaction>
</comment>
<dbReference type="Proteomes" id="UP000887581">
    <property type="component" value="Unplaced"/>
</dbReference>
<evidence type="ECO:0000256" key="8">
    <source>
        <dbReference type="ARBA" id="ARBA00047450"/>
    </source>
</evidence>
<dbReference type="PANTHER" id="PTHR45847">
    <property type="entry name" value="FATTY ACID AMIDE HYDROLASE"/>
    <property type="match status" value="1"/>
</dbReference>
<evidence type="ECO:0000256" key="14">
    <source>
        <dbReference type="ARBA" id="ARBA00051454"/>
    </source>
</evidence>
<evidence type="ECO:0000313" key="21">
    <source>
        <dbReference type="Proteomes" id="UP000887581"/>
    </source>
</evidence>
<evidence type="ECO:0000256" key="6">
    <source>
        <dbReference type="ARBA" id="ARBA00022963"/>
    </source>
</evidence>
<dbReference type="InterPro" id="IPR020556">
    <property type="entry name" value="Amidase_CS"/>
</dbReference>
<keyword evidence="21" id="KW-1185">Reference proteome</keyword>
<evidence type="ECO:0000256" key="9">
    <source>
        <dbReference type="ARBA" id="ARBA00048052"/>
    </source>
</evidence>
<dbReference type="SUPFAM" id="SSF75304">
    <property type="entry name" value="Amidase signature (AS) enzymes"/>
    <property type="match status" value="1"/>
</dbReference>
<dbReference type="GO" id="GO:0017064">
    <property type="term" value="F:fatty acid amide hydrolase activity"/>
    <property type="evidence" value="ECO:0007669"/>
    <property type="project" value="UniProtKB-EC"/>
</dbReference>
<feature type="binding site" evidence="19">
    <location>
        <position position="163"/>
    </location>
    <ligand>
        <name>substrate</name>
    </ligand>
</feature>
<dbReference type="AlphaFoldDB" id="A0A915PIN3"/>
<feature type="active site" description="Charge relay system" evidence="18">
    <location>
        <position position="88"/>
    </location>
</feature>
<evidence type="ECO:0000259" key="20">
    <source>
        <dbReference type="Pfam" id="PF01425"/>
    </source>
</evidence>
<feature type="binding site" evidence="19">
    <location>
        <position position="137"/>
    </location>
    <ligand>
        <name>substrate</name>
    </ligand>
</feature>
<accession>A0A915PIN3</accession>
<comment type="catalytic activity">
    <reaction evidence="13">
        <text>N-(9Z-hexadecenoyl) ethanolamine + H2O = (9Z)-hexadecenoate + ethanolamine</text>
        <dbReference type="Rhea" id="RHEA:35563"/>
        <dbReference type="ChEBI" id="CHEBI:15377"/>
        <dbReference type="ChEBI" id="CHEBI:32372"/>
        <dbReference type="ChEBI" id="CHEBI:57603"/>
        <dbReference type="ChEBI" id="CHEBI:71465"/>
    </reaction>
    <physiologicalReaction direction="left-to-right" evidence="13">
        <dbReference type="Rhea" id="RHEA:35564"/>
    </physiologicalReaction>
</comment>
<dbReference type="EC" id="3.5.1.99" evidence="3"/>
<evidence type="ECO:0000256" key="11">
    <source>
        <dbReference type="ARBA" id="ARBA00050294"/>
    </source>
</evidence>
<comment type="similarity">
    <text evidence="2">Belongs to the amidase family.</text>
</comment>
<feature type="active site" description="Charge relay system" evidence="18">
    <location>
        <position position="163"/>
    </location>
</feature>
<evidence type="ECO:0000256" key="12">
    <source>
        <dbReference type="ARBA" id="ARBA00050992"/>
    </source>
</evidence>
<evidence type="ECO:0000256" key="18">
    <source>
        <dbReference type="PIRSR" id="PIRSR001221-1"/>
    </source>
</evidence>
<sequence length="527" mass="58886">MVGTSKVRKCLHRRKKRIEEVKAKCAEVTMEKKELISNLQLDELIRLEGPLSIVQFKEAENWAEDLDKKAKNKSYQRPPLFGVPISLKECIQVKGYSQTRGYADALSETAAEDHLLTQQLKELGCVPFVLTNVPQGLLSLACTNPIYGATRNTYKPTRTCGGSSGGEAALISSGGSIIGFGGDVGGSIRCPCHFSGITGFKPSHFRLSHQTLTGSVPGRPMIDGSEGPMARHAAELVTLLRIIWSGKWISYRDPYVPPVDWDEKQFSRKGPLRIGYYDDDGWFKPTPALQRAVHEAVSALRDCGYTMVKFEPPDVLSVFKYFTMTVTVDGGQYIVDKFKKDLIGEGSKLMFYFFRIPTIVKRVLGKLLIPLYPRIGHFLCSLPLDIAELRQTYEGIEKYRKLYARRMKELHISAIICPVQVVPAVENHFSTMLSATTSYTAIFNLLDFAAGTVNVTKVNEEDEKELHTYPESDPWYQTAKQATKGSIGLPVGVQVAAPPYYEETVLRIMCDIEQSLKNSSEKFQAKD</sequence>
<comment type="catalytic activity">
    <reaction evidence="16">
        <text>N-(5Z,8Z,11Z,14Z)-eicosatetraenoyl-glycine + H2O = (5Z,8Z,11Z,14Z)-eicosatetraenoate + glycine</text>
        <dbReference type="Rhea" id="RHEA:64108"/>
        <dbReference type="ChEBI" id="CHEBI:15377"/>
        <dbReference type="ChEBI" id="CHEBI:32395"/>
        <dbReference type="ChEBI" id="CHEBI:57305"/>
        <dbReference type="ChEBI" id="CHEBI:59002"/>
    </reaction>
    <physiologicalReaction direction="left-to-right" evidence="16">
        <dbReference type="Rhea" id="RHEA:64109"/>
    </physiologicalReaction>
</comment>
<comment type="catalytic activity">
    <reaction evidence="10">
        <text>N-(5Z,8Z,11Z,14Z-eicosatetraenoyl)-ethanolamine + H2O = ethanolamine + (5Z,8Z,11Z,14Z)-eicosatetraenoate</text>
        <dbReference type="Rhea" id="RHEA:26136"/>
        <dbReference type="ChEBI" id="CHEBI:2700"/>
        <dbReference type="ChEBI" id="CHEBI:15377"/>
        <dbReference type="ChEBI" id="CHEBI:32395"/>
        <dbReference type="ChEBI" id="CHEBI:57603"/>
        <dbReference type="EC" id="3.5.1.99"/>
    </reaction>
    <physiologicalReaction direction="left-to-right" evidence="10">
        <dbReference type="Rhea" id="RHEA:26137"/>
    </physiologicalReaction>
</comment>
<comment type="catalytic activity">
    <reaction evidence="9">
        <text>N-(9Z-octadecenoyl) ethanolamine + H2O = ethanolamine + (9Z)-octadecenoate</text>
        <dbReference type="Rhea" id="RHEA:45060"/>
        <dbReference type="ChEBI" id="CHEBI:15377"/>
        <dbReference type="ChEBI" id="CHEBI:30823"/>
        <dbReference type="ChEBI" id="CHEBI:57603"/>
        <dbReference type="ChEBI" id="CHEBI:71466"/>
    </reaction>
    <physiologicalReaction direction="left-to-right" evidence="9">
        <dbReference type="Rhea" id="RHEA:45061"/>
    </physiologicalReaction>
</comment>
<evidence type="ECO:0000256" key="7">
    <source>
        <dbReference type="ARBA" id="ARBA00023098"/>
    </source>
</evidence>
<comment type="catalytic activity">
    <reaction evidence="15">
        <text>N-docosanoyl-ethanolamine + H2O = docosanoate + ethanolamine</text>
        <dbReference type="Rhea" id="RHEA:63128"/>
        <dbReference type="ChEBI" id="CHEBI:15377"/>
        <dbReference type="ChEBI" id="CHEBI:23858"/>
        <dbReference type="ChEBI" id="CHEBI:57603"/>
        <dbReference type="ChEBI" id="CHEBI:146186"/>
    </reaction>
    <physiologicalReaction direction="left-to-right" evidence="15">
        <dbReference type="Rhea" id="RHEA:63129"/>
    </physiologicalReaction>
</comment>
<dbReference type="InterPro" id="IPR052096">
    <property type="entry name" value="Endocannabinoid_amidase"/>
</dbReference>
<evidence type="ECO:0000256" key="17">
    <source>
        <dbReference type="ARBA" id="ARBA00077216"/>
    </source>
</evidence>
<dbReference type="InterPro" id="IPR036928">
    <property type="entry name" value="AS_sf"/>
</dbReference>
<evidence type="ECO:0000256" key="1">
    <source>
        <dbReference type="ARBA" id="ARBA00000208"/>
    </source>
</evidence>
<evidence type="ECO:0000313" key="22">
    <source>
        <dbReference type="WBParaSite" id="sdigi.contig124.g4827.t1"/>
    </source>
</evidence>
<dbReference type="WBParaSite" id="sdigi.contig124.g4827.t1">
    <property type="protein sequence ID" value="sdigi.contig124.g4827.t1"/>
    <property type="gene ID" value="sdigi.contig124.g4827"/>
</dbReference>
<keyword evidence="5" id="KW-0378">Hydrolase</keyword>
<evidence type="ECO:0000256" key="19">
    <source>
        <dbReference type="PIRSR" id="PIRSR001221-2"/>
    </source>
</evidence>
<comment type="catalytic activity">
    <reaction evidence="14">
        <text>N-octadecanoyl ethanolamine + H2O = octadecanoate + ethanolamine</text>
        <dbReference type="Rhea" id="RHEA:63124"/>
        <dbReference type="ChEBI" id="CHEBI:15377"/>
        <dbReference type="ChEBI" id="CHEBI:25629"/>
        <dbReference type="ChEBI" id="CHEBI:57603"/>
        <dbReference type="ChEBI" id="CHEBI:85299"/>
    </reaction>
    <physiologicalReaction direction="left-to-right" evidence="14">
        <dbReference type="Rhea" id="RHEA:63125"/>
    </physiologicalReaction>
</comment>
<keyword evidence="4" id="KW-0597">Phosphoprotein</keyword>
<dbReference type="GO" id="GO:0004040">
    <property type="term" value="F:amidase activity"/>
    <property type="evidence" value="ECO:0007669"/>
    <property type="project" value="TreeGrafter"/>
</dbReference>
<keyword evidence="6" id="KW-0442">Lipid degradation</keyword>
<dbReference type="GO" id="GO:0009062">
    <property type="term" value="P:fatty acid catabolic process"/>
    <property type="evidence" value="ECO:0007669"/>
    <property type="project" value="TreeGrafter"/>
</dbReference>
<evidence type="ECO:0000256" key="15">
    <source>
        <dbReference type="ARBA" id="ARBA00052458"/>
    </source>
</evidence>
<evidence type="ECO:0000256" key="2">
    <source>
        <dbReference type="ARBA" id="ARBA00009199"/>
    </source>
</evidence>
<evidence type="ECO:0000256" key="3">
    <source>
        <dbReference type="ARBA" id="ARBA00012112"/>
    </source>
</evidence>
<proteinExistence type="inferred from homology"/>